<dbReference type="STRING" id="1203610.HMPREF1536_00295"/>
<accession>A0A0F5JS14</accession>
<keyword evidence="3" id="KW-0540">Nuclease</keyword>
<evidence type="ECO:0000256" key="4">
    <source>
        <dbReference type="ARBA" id="ARBA00022741"/>
    </source>
</evidence>
<comment type="caution">
    <text evidence="6">The sequence shown here is derived from an EMBL/GenBank/DDBJ whole genome shotgun (WGS) entry which is preliminary data.</text>
</comment>
<dbReference type="GO" id="GO:0110001">
    <property type="term" value="C:toxin-antitoxin complex"/>
    <property type="evidence" value="ECO:0007669"/>
    <property type="project" value="InterPro"/>
</dbReference>
<evidence type="ECO:0000256" key="2">
    <source>
        <dbReference type="ARBA" id="ARBA00022649"/>
    </source>
</evidence>
<evidence type="ECO:0008006" key="8">
    <source>
        <dbReference type="Google" id="ProtNLM"/>
    </source>
</evidence>
<dbReference type="InterPro" id="IPR008201">
    <property type="entry name" value="HepT-like"/>
</dbReference>
<dbReference type="AlphaFoldDB" id="A0A0F5JS14"/>
<name>A0A0F5JS14_9BACT</name>
<keyword evidence="7" id="KW-1185">Reference proteome</keyword>
<evidence type="ECO:0000256" key="5">
    <source>
        <dbReference type="ARBA" id="ARBA00022801"/>
    </source>
</evidence>
<dbReference type="Pfam" id="PF01934">
    <property type="entry name" value="HepT-like"/>
    <property type="match status" value="1"/>
</dbReference>
<dbReference type="PATRIC" id="fig|1203610.3.peg.313"/>
<dbReference type="Proteomes" id="UP000033035">
    <property type="component" value="Unassembled WGS sequence"/>
</dbReference>
<gene>
    <name evidence="6" type="ORF">HMPREF1536_00295</name>
</gene>
<evidence type="ECO:0000256" key="1">
    <source>
        <dbReference type="ARBA" id="ARBA00022553"/>
    </source>
</evidence>
<dbReference type="RefSeq" id="WP_028727641.1">
    <property type="nucleotide sequence ID" value="NZ_AUAE01000017.1"/>
</dbReference>
<dbReference type="HOGENOM" id="CLU_142825_2_0_10"/>
<keyword evidence="5" id="KW-0378">Hydrolase</keyword>
<protein>
    <recommendedName>
        <fullName evidence="8">DUF86 domain-containing protein</fullName>
    </recommendedName>
</protein>
<dbReference type="PANTHER" id="PTHR34139:SF1">
    <property type="entry name" value="RNASE MJ1380-RELATED"/>
    <property type="match status" value="1"/>
</dbReference>
<dbReference type="GO" id="GO:0004540">
    <property type="term" value="F:RNA nuclease activity"/>
    <property type="evidence" value="ECO:0007669"/>
    <property type="project" value="InterPro"/>
</dbReference>
<keyword evidence="2" id="KW-1277">Toxin-antitoxin system</keyword>
<proteinExistence type="predicted"/>
<reference evidence="6 7" key="1">
    <citation type="submission" date="2013-04" db="EMBL/GenBank/DDBJ databases">
        <title>The Genome Sequence of Parabacteroides gordonii DSM 23371.</title>
        <authorList>
            <consortium name="The Broad Institute Genomics Platform"/>
            <person name="Earl A."/>
            <person name="Ward D."/>
            <person name="Feldgarden M."/>
            <person name="Gevers D."/>
            <person name="Martens E."/>
            <person name="Sakamoto M."/>
            <person name="Benno Y."/>
            <person name="Suzuki N."/>
            <person name="Matsunaga N."/>
            <person name="Koshihara K."/>
            <person name="Seki M."/>
            <person name="Komiya H."/>
            <person name="Walker B."/>
            <person name="Young S."/>
            <person name="Zeng Q."/>
            <person name="Gargeya S."/>
            <person name="Fitzgerald M."/>
            <person name="Haas B."/>
            <person name="Abouelleil A."/>
            <person name="Allen A.W."/>
            <person name="Alvarado L."/>
            <person name="Arachchi H.M."/>
            <person name="Berlin A.M."/>
            <person name="Chapman S.B."/>
            <person name="Gainer-Dewar J."/>
            <person name="Goldberg J."/>
            <person name="Griggs A."/>
            <person name="Gujja S."/>
            <person name="Hansen M."/>
            <person name="Howarth C."/>
            <person name="Imamovic A."/>
            <person name="Ireland A."/>
            <person name="Larimer J."/>
            <person name="McCowan C."/>
            <person name="Murphy C."/>
            <person name="Pearson M."/>
            <person name="Poon T.W."/>
            <person name="Priest M."/>
            <person name="Roberts A."/>
            <person name="Saif S."/>
            <person name="Shea T."/>
            <person name="Sisk P."/>
            <person name="Sykes S."/>
            <person name="Wortman J."/>
            <person name="Nusbaum C."/>
            <person name="Birren B."/>
        </authorList>
    </citation>
    <scope>NUCLEOTIDE SEQUENCE [LARGE SCALE GENOMIC DNA]</scope>
    <source>
        <strain evidence="6 7">MS-1</strain>
    </source>
</reference>
<keyword evidence="4" id="KW-0547">Nucleotide-binding</keyword>
<organism evidence="6 7">
    <name type="scientific">Parabacteroides gordonii MS-1 = DSM 23371</name>
    <dbReference type="NCBI Taxonomy" id="1203610"/>
    <lineage>
        <taxon>Bacteria</taxon>
        <taxon>Pseudomonadati</taxon>
        <taxon>Bacteroidota</taxon>
        <taxon>Bacteroidia</taxon>
        <taxon>Bacteroidales</taxon>
        <taxon>Tannerellaceae</taxon>
        <taxon>Parabacteroides</taxon>
    </lineage>
</organism>
<dbReference type="InterPro" id="IPR051813">
    <property type="entry name" value="HepT_RNase_toxin"/>
</dbReference>
<evidence type="ECO:0000313" key="6">
    <source>
        <dbReference type="EMBL" id="KKB60415.1"/>
    </source>
</evidence>
<keyword evidence="1" id="KW-0597">Phosphoprotein</keyword>
<dbReference type="PANTHER" id="PTHR34139">
    <property type="entry name" value="UPF0331 PROTEIN MJ0127"/>
    <property type="match status" value="1"/>
</dbReference>
<dbReference type="GO" id="GO:0000166">
    <property type="term" value="F:nucleotide binding"/>
    <property type="evidence" value="ECO:0007669"/>
    <property type="project" value="UniProtKB-KW"/>
</dbReference>
<evidence type="ECO:0000313" key="7">
    <source>
        <dbReference type="Proteomes" id="UP000033035"/>
    </source>
</evidence>
<dbReference type="EMBL" id="AQHW01000002">
    <property type="protein sequence ID" value="KKB60415.1"/>
    <property type="molecule type" value="Genomic_DNA"/>
</dbReference>
<sequence>MYNKELATSILIQIEEALLRLKHRTVDIHCANDFLLSPERVEKLDAVCMLFIAIGESLKSLDKVTNKELLPLYPDIPWKKVMGFRDVIAHHYFDIDAEEVWWVLENELDPLIVVIKKMKEDI</sequence>
<evidence type="ECO:0000256" key="3">
    <source>
        <dbReference type="ARBA" id="ARBA00022722"/>
    </source>
</evidence>
<dbReference type="GO" id="GO:0016787">
    <property type="term" value="F:hydrolase activity"/>
    <property type="evidence" value="ECO:0007669"/>
    <property type="project" value="UniProtKB-KW"/>
</dbReference>